<dbReference type="EMBL" id="CAXAMN010005113">
    <property type="protein sequence ID" value="CAK9012393.1"/>
    <property type="molecule type" value="Genomic_DNA"/>
</dbReference>
<accession>A0ABP0JDV5</accession>
<evidence type="ECO:0000256" key="1">
    <source>
        <dbReference type="SAM" id="MobiDB-lite"/>
    </source>
</evidence>
<feature type="region of interest" description="Disordered" evidence="1">
    <location>
        <begin position="78"/>
        <end position="105"/>
    </location>
</feature>
<reference evidence="2 3" key="1">
    <citation type="submission" date="2024-02" db="EMBL/GenBank/DDBJ databases">
        <authorList>
            <person name="Chen Y."/>
            <person name="Shah S."/>
            <person name="Dougan E. K."/>
            <person name="Thang M."/>
            <person name="Chan C."/>
        </authorList>
    </citation>
    <scope>NUCLEOTIDE SEQUENCE [LARGE SCALE GENOMIC DNA]</scope>
</reference>
<protein>
    <submittedName>
        <fullName evidence="2">Uncharacterized protein</fullName>
    </submittedName>
</protein>
<organism evidence="2 3">
    <name type="scientific">Durusdinium trenchii</name>
    <dbReference type="NCBI Taxonomy" id="1381693"/>
    <lineage>
        <taxon>Eukaryota</taxon>
        <taxon>Sar</taxon>
        <taxon>Alveolata</taxon>
        <taxon>Dinophyceae</taxon>
        <taxon>Suessiales</taxon>
        <taxon>Symbiodiniaceae</taxon>
        <taxon>Durusdinium</taxon>
    </lineage>
</organism>
<proteinExistence type="predicted"/>
<keyword evidence="3" id="KW-1185">Reference proteome</keyword>
<sequence length="105" mass="12048">MTLTQNCRRTLSRFAGKRNIKFPLLFGVDTVQFRKYSTAAERSRKQSEASQRSVRLDWLRQGHTGHLEDFTSALREELQNIQDEEAAEAEPEAGQDGNAEMDEMD</sequence>
<feature type="compositionally biased region" description="Acidic residues" evidence="1">
    <location>
        <begin position="82"/>
        <end position="105"/>
    </location>
</feature>
<evidence type="ECO:0000313" key="2">
    <source>
        <dbReference type="EMBL" id="CAK9012393.1"/>
    </source>
</evidence>
<dbReference type="Proteomes" id="UP001642484">
    <property type="component" value="Unassembled WGS sequence"/>
</dbReference>
<gene>
    <name evidence="2" type="ORF">CCMP2556_LOCUS10833</name>
</gene>
<comment type="caution">
    <text evidence="2">The sequence shown here is derived from an EMBL/GenBank/DDBJ whole genome shotgun (WGS) entry which is preliminary data.</text>
</comment>
<name>A0ABP0JDV5_9DINO</name>
<evidence type="ECO:0000313" key="3">
    <source>
        <dbReference type="Proteomes" id="UP001642484"/>
    </source>
</evidence>